<dbReference type="InterPro" id="IPR016039">
    <property type="entry name" value="Thiolase-like"/>
</dbReference>
<dbReference type="InterPro" id="IPR020841">
    <property type="entry name" value="PKS_Beta-ketoAc_synthase_dom"/>
</dbReference>
<evidence type="ECO:0000259" key="4">
    <source>
        <dbReference type="PROSITE" id="PS52004"/>
    </source>
</evidence>
<dbReference type="InterPro" id="IPR014043">
    <property type="entry name" value="Acyl_transferase_dom"/>
</dbReference>
<dbReference type="Gene3D" id="3.40.366.10">
    <property type="entry name" value="Malonyl-Coenzyme A Acyl Carrier Protein, domain 2"/>
    <property type="match status" value="1"/>
</dbReference>
<dbReference type="FunFam" id="3.40.47.10:FF:000019">
    <property type="entry name" value="Polyketide synthase type I"/>
    <property type="match status" value="1"/>
</dbReference>
<dbReference type="InterPro" id="IPR018201">
    <property type="entry name" value="Ketoacyl_synth_AS"/>
</dbReference>
<dbReference type="Proteomes" id="UP001375240">
    <property type="component" value="Unassembled WGS sequence"/>
</dbReference>
<keyword evidence="1" id="KW-0596">Phosphopantetheine</keyword>
<sequence length="864" mass="94141">MPTEIPNPEPIAIVGCSLRFPGANSPSELWDLLRRPRDLLKDFPKDRADIDGFYHPDREHHGTTDVRKSYFIERDHTVFDAAFFNISPLEAETMDPQQRILLELVYEAMESAGLTIDALRGSRTSVYVGVMSADFHMVQHRDRETTPRYSATGSAISILSNRISYFFDFKGPSVTIDTACSSSLVAVHQAVQSLRSGESELAVVAGTNLILSPEPNIARSKLHMLSPTSSSRMWDAQADGYVRGDGFAVVMLKKLSQAIREKDNILSVIRQTAVNSDGHSAGLTVPSSSAQVALIHEAYKRTGLDCHVQSDRCQYFEAHGTGTPAGDPVEAEAIYTAFFKGQNGDINETEPDVPRYVGSIKTVTGHLEGCSGLAGLLKASMAVENGFIPPNLHFTKLNPAIEPFYHRMKVPTEGRAWPKITPGNPRRASVNSFGFGGTNAHAIVENYMPTMGTNGVSQSVDNPKDEASGIVGAGPFVFSANSNSSLSLMIKGFANFLDNNDAIDLSNLAWTLQSRRLVLPIRTSFSSATRRGLLEALNQQIQKAQDAPASAGVQFRRFSTEDSPRILGIFTGQGAQWPQMGHELMKTSRMFNQIMDRLQASLDALSEPPSWSLSTELMADPTSSRISEATIGQPLCTAVQIALVDLLRHAGVSFAAVVGHSSGEIAAAYAAGFLSAFDAIRVAYYRGYHANVISNSGAMMAVSMSFSDALGFCQSPQFTGRLVVAASNSANSVTLSGDKDAIKEAEAVLKENGFTRLLRVDKAYHSHHMHPAVAPYLQSLRNCNIQSPSDKPSCAWVSSVTGHQILATTDPNLYDSYWVDNMLKPVLFPMQSSMRSGIWASLTPWLKLGHILRYRPQLVERLAT</sequence>
<protein>
    <recommendedName>
        <fullName evidence="4">Ketosynthase family 3 (KS3) domain-containing protein</fullName>
    </recommendedName>
</protein>
<dbReference type="CDD" id="cd00833">
    <property type="entry name" value="PKS"/>
    <property type="match status" value="1"/>
</dbReference>
<dbReference type="PROSITE" id="PS00606">
    <property type="entry name" value="KS3_1"/>
    <property type="match status" value="1"/>
</dbReference>
<keyword evidence="3" id="KW-0808">Transferase</keyword>
<keyword evidence="2" id="KW-0597">Phosphoprotein</keyword>
<dbReference type="SMART" id="SM00825">
    <property type="entry name" value="PKS_KS"/>
    <property type="match status" value="1"/>
</dbReference>
<evidence type="ECO:0000256" key="3">
    <source>
        <dbReference type="ARBA" id="ARBA00022679"/>
    </source>
</evidence>
<proteinExistence type="predicted"/>
<dbReference type="InterPro" id="IPR016036">
    <property type="entry name" value="Malonyl_transacylase_ACP-bd"/>
</dbReference>
<evidence type="ECO:0000313" key="6">
    <source>
        <dbReference type="Proteomes" id="UP001375240"/>
    </source>
</evidence>
<evidence type="ECO:0000256" key="1">
    <source>
        <dbReference type="ARBA" id="ARBA00022450"/>
    </source>
</evidence>
<dbReference type="SUPFAM" id="SSF55048">
    <property type="entry name" value="Probable ACP-binding domain of malonyl-CoA ACP transacylase"/>
    <property type="match status" value="1"/>
</dbReference>
<gene>
    <name evidence="5" type="ORF">TWF696_005444</name>
</gene>
<dbReference type="SUPFAM" id="SSF52151">
    <property type="entry name" value="FabD/lysophospholipase-like"/>
    <property type="match status" value="1"/>
</dbReference>
<comment type="caution">
    <text evidence="5">The sequence shown here is derived from an EMBL/GenBank/DDBJ whole genome shotgun (WGS) entry which is preliminary data.</text>
</comment>
<dbReference type="GO" id="GO:0004312">
    <property type="term" value="F:fatty acid synthase activity"/>
    <property type="evidence" value="ECO:0007669"/>
    <property type="project" value="TreeGrafter"/>
</dbReference>
<evidence type="ECO:0000313" key="5">
    <source>
        <dbReference type="EMBL" id="KAK6353482.1"/>
    </source>
</evidence>
<feature type="domain" description="Ketosynthase family 3 (KS3)" evidence="4">
    <location>
        <begin position="8"/>
        <end position="446"/>
    </location>
</feature>
<reference evidence="5 6" key="1">
    <citation type="submission" date="2019-10" db="EMBL/GenBank/DDBJ databases">
        <authorList>
            <person name="Palmer J.M."/>
        </authorList>
    </citation>
    <scope>NUCLEOTIDE SEQUENCE [LARGE SCALE GENOMIC DNA]</scope>
    <source>
        <strain evidence="5 6">TWF696</strain>
    </source>
</reference>
<dbReference type="InterPro" id="IPR050091">
    <property type="entry name" value="PKS_NRPS_Biosynth_Enz"/>
</dbReference>
<dbReference type="Gene3D" id="3.40.47.10">
    <property type="match status" value="1"/>
</dbReference>
<dbReference type="AlphaFoldDB" id="A0AAV9V0T4"/>
<organism evidence="5 6">
    <name type="scientific">Orbilia brochopaga</name>
    <dbReference type="NCBI Taxonomy" id="3140254"/>
    <lineage>
        <taxon>Eukaryota</taxon>
        <taxon>Fungi</taxon>
        <taxon>Dikarya</taxon>
        <taxon>Ascomycota</taxon>
        <taxon>Pezizomycotina</taxon>
        <taxon>Orbiliomycetes</taxon>
        <taxon>Orbiliales</taxon>
        <taxon>Orbiliaceae</taxon>
        <taxon>Orbilia</taxon>
    </lineage>
</organism>
<dbReference type="SUPFAM" id="SSF53901">
    <property type="entry name" value="Thiolase-like"/>
    <property type="match status" value="1"/>
</dbReference>
<dbReference type="InterPro" id="IPR014031">
    <property type="entry name" value="Ketoacyl_synth_C"/>
</dbReference>
<dbReference type="InterPro" id="IPR032821">
    <property type="entry name" value="PKS_assoc"/>
</dbReference>
<dbReference type="GO" id="GO:0004315">
    <property type="term" value="F:3-oxoacyl-[acyl-carrier-protein] synthase activity"/>
    <property type="evidence" value="ECO:0007669"/>
    <property type="project" value="InterPro"/>
</dbReference>
<dbReference type="InterPro" id="IPR016035">
    <property type="entry name" value="Acyl_Trfase/lysoPLipase"/>
</dbReference>
<dbReference type="Pfam" id="PF00109">
    <property type="entry name" value="ketoacyl-synt"/>
    <property type="match status" value="1"/>
</dbReference>
<dbReference type="Pfam" id="PF16197">
    <property type="entry name" value="KAsynt_C_assoc"/>
    <property type="match status" value="1"/>
</dbReference>
<dbReference type="InterPro" id="IPR001227">
    <property type="entry name" value="Ac_transferase_dom_sf"/>
</dbReference>
<dbReference type="Pfam" id="PF02801">
    <property type="entry name" value="Ketoacyl-synt_C"/>
    <property type="match status" value="1"/>
</dbReference>
<accession>A0AAV9V0T4</accession>
<dbReference type="InterPro" id="IPR014030">
    <property type="entry name" value="Ketoacyl_synth_N"/>
</dbReference>
<name>A0AAV9V0T4_9PEZI</name>
<dbReference type="PROSITE" id="PS52004">
    <property type="entry name" value="KS3_2"/>
    <property type="match status" value="1"/>
</dbReference>
<dbReference type="PANTHER" id="PTHR43775">
    <property type="entry name" value="FATTY ACID SYNTHASE"/>
    <property type="match status" value="1"/>
</dbReference>
<dbReference type="GO" id="GO:0044550">
    <property type="term" value="P:secondary metabolite biosynthetic process"/>
    <property type="evidence" value="ECO:0007669"/>
    <property type="project" value="UniProtKB-ARBA"/>
</dbReference>
<dbReference type="SMART" id="SM00827">
    <property type="entry name" value="PKS_AT"/>
    <property type="match status" value="1"/>
</dbReference>
<dbReference type="GO" id="GO:0006633">
    <property type="term" value="P:fatty acid biosynthetic process"/>
    <property type="evidence" value="ECO:0007669"/>
    <property type="project" value="InterPro"/>
</dbReference>
<dbReference type="Pfam" id="PF00698">
    <property type="entry name" value="Acyl_transf_1"/>
    <property type="match status" value="1"/>
</dbReference>
<dbReference type="PANTHER" id="PTHR43775:SF20">
    <property type="entry name" value="HYBRID PKS-NRPS SYNTHETASE APDA"/>
    <property type="match status" value="1"/>
</dbReference>
<evidence type="ECO:0000256" key="2">
    <source>
        <dbReference type="ARBA" id="ARBA00022553"/>
    </source>
</evidence>
<keyword evidence="6" id="KW-1185">Reference proteome</keyword>
<dbReference type="EMBL" id="JAVHNQ010000003">
    <property type="protein sequence ID" value="KAK6353482.1"/>
    <property type="molecule type" value="Genomic_DNA"/>
</dbReference>